<dbReference type="Pfam" id="PF05105">
    <property type="entry name" value="Phage_holin_4_1"/>
    <property type="match status" value="1"/>
</dbReference>
<protein>
    <submittedName>
        <fullName evidence="9">Holin</fullName>
    </submittedName>
</protein>
<sequence>MPYHLFMLHQMQALIDDKLMWAFTIVMIVDLITGMVKPYYAKKTVRKTNSSVGIPGLIKHTIIYLVVVIAYPYLYTIGASTMATTFLIAWIYQYLISIVENWTEMGWWLPKPIMDFFEAKLAKDQEDYDPSKYNFLGKYKGGKK</sequence>
<dbReference type="EMBL" id="SRKR01000019">
    <property type="protein sequence ID" value="TGB09857.1"/>
    <property type="molecule type" value="Genomic_DNA"/>
</dbReference>
<comment type="similarity">
    <text evidence="5">Belongs to the bacteriophage holin family. Cp-1 holin subfamily.</text>
</comment>
<dbReference type="AlphaFoldDB" id="A0A1C2G5Q7"/>
<reference evidence="10" key="3">
    <citation type="submission" date="2019-04" db="EMBL/GenBank/DDBJ databases">
        <authorList>
            <person name="Bisanz J.E."/>
            <person name="Chagwedera N.D."/>
            <person name="Chawla A."/>
            <person name="Turnbaugh P.J."/>
        </authorList>
    </citation>
    <scope>NUCLEOTIDE SEQUENCE</scope>
    <source>
        <strain evidence="10">I8-5</strain>
    </source>
</reference>
<organism evidence="9 11">
    <name type="scientific">Limosilactobacillus reuteri</name>
    <name type="common">Lactobacillus reuteri</name>
    <dbReference type="NCBI Taxonomy" id="1598"/>
    <lineage>
        <taxon>Bacteria</taxon>
        <taxon>Bacillati</taxon>
        <taxon>Bacillota</taxon>
        <taxon>Bacilli</taxon>
        <taxon>Lactobacillales</taxon>
        <taxon>Lactobacillaceae</taxon>
        <taxon>Limosilactobacillus</taxon>
    </lineage>
</organism>
<dbReference type="RefSeq" id="WP_066035903.1">
    <property type="nucleotide sequence ID" value="NZ_CAJSZG010000015.1"/>
</dbReference>
<dbReference type="NCBIfam" id="TIGR01593">
    <property type="entry name" value="holin_tox_secr"/>
    <property type="match status" value="1"/>
</dbReference>
<evidence type="ECO:0000313" key="9">
    <source>
        <dbReference type="EMBL" id="OCX46851.1"/>
    </source>
</evidence>
<evidence type="ECO:0000256" key="6">
    <source>
        <dbReference type="SAM" id="Phobius"/>
    </source>
</evidence>
<keyword evidence="4 6" id="KW-0472">Membrane</keyword>
<evidence type="ECO:0000313" key="8">
    <source>
        <dbReference type="EMBL" id="MRH08542.1"/>
    </source>
</evidence>
<evidence type="ECO:0000313" key="12">
    <source>
        <dbReference type="Proteomes" id="UP000472879"/>
    </source>
</evidence>
<evidence type="ECO:0000256" key="3">
    <source>
        <dbReference type="ARBA" id="ARBA00022989"/>
    </source>
</evidence>
<dbReference type="Proteomes" id="UP000095141">
    <property type="component" value="Unassembled WGS sequence"/>
</dbReference>
<dbReference type="Proteomes" id="UP000472879">
    <property type="component" value="Unassembled WGS sequence"/>
</dbReference>
<gene>
    <name evidence="9" type="ORF">BFD03_08505</name>
    <name evidence="10" type="ORF">E5F87_09480</name>
    <name evidence="7" type="ORF">GIX81_03335</name>
    <name evidence="8" type="ORF">GIX81_03585</name>
</gene>
<proteinExistence type="inferred from homology"/>
<dbReference type="EMBL" id="WJNA01000005">
    <property type="protein sequence ID" value="MRH08542.1"/>
    <property type="molecule type" value="Genomic_DNA"/>
</dbReference>
<keyword evidence="3 6" id="KW-1133">Transmembrane helix</keyword>
<reference evidence="9 11" key="1">
    <citation type="submission" date="2016-08" db="EMBL/GenBank/DDBJ databases">
        <title>Probiotic bacterium isolated from chicken gut.</title>
        <authorList>
            <person name="Levy J.L."/>
            <person name="Hassan H.M."/>
            <person name="Mendoza M.A."/>
        </authorList>
    </citation>
    <scope>NUCLEOTIDE SEQUENCE [LARGE SCALE GENOMIC DNA]</scope>
    <source>
        <strain evidence="9 11">P43</strain>
    </source>
</reference>
<evidence type="ECO:0000256" key="1">
    <source>
        <dbReference type="ARBA" id="ARBA00004141"/>
    </source>
</evidence>
<accession>A0A1C2G5Q7</accession>
<evidence type="ECO:0000313" key="10">
    <source>
        <dbReference type="EMBL" id="TGB09857.1"/>
    </source>
</evidence>
<evidence type="ECO:0000313" key="7">
    <source>
        <dbReference type="EMBL" id="MRH08492.1"/>
    </source>
</evidence>
<evidence type="ECO:0000256" key="4">
    <source>
        <dbReference type="ARBA" id="ARBA00023136"/>
    </source>
</evidence>
<dbReference type="EMBL" id="MCNS01000017">
    <property type="protein sequence ID" value="OCX46851.1"/>
    <property type="molecule type" value="Genomic_DNA"/>
</dbReference>
<feature type="transmembrane region" description="Helical" evidence="6">
    <location>
        <begin position="20"/>
        <end position="40"/>
    </location>
</feature>
<dbReference type="GO" id="GO:0016020">
    <property type="term" value="C:membrane"/>
    <property type="evidence" value="ECO:0007669"/>
    <property type="project" value="UniProtKB-SubCell"/>
</dbReference>
<dbReference type="EMBL" id="WJNA01000005">
    <property type="protein sequence ID" value="MRH08492.1"/>
    <property type="molecule type" value="Genomic_DNA"/>
</dbReference>
<evidence type="ECO:0000256" key="5">
    <source>
        <dbReference type="ARBA" id="ARBA00023600"/>
    </source>
</evidence>
<dbReference type="GeneID" id="77191180"/>
<evidence type="ECO:0000256" key="2">
    <source>
        <dbReference type="ARBA" id="ARBA00022692"/>
    </source>
</evidence>
<name>A0A1C2G5Q7_LIMRT</name>
<keyword evidence="2 6" id="KW-0812">Transmembrane</keyword>
<feature type="transmembrane region" description="Helical" evidence="6">
    <location>
        <begin position="77"/>
        <end position="95"/>
    </location>
</feature>
<reference evidence="10" key="2">
    <citation type="journal article" date="2019" name="Cell Metab.">
        <title>Nutrient sensing in CD11c cells alters the gut microbiome to regulate food intake and body mass.</title>
        <authorList>
            <person name="Chagwedera N.D."/>
            <person name="Ang Q.Y."/>
            <person name="Bisanz J.E."/>
            <person name="Leong Y.A."/>
            <person name="Ganeshan K."/>
            <person name="Cai J."/>
            <person name="Patterson A.D."/>
            <person name="Turnbaugh P.J."/>
            <person name="Chawla A."/>
        </authorList>
    </citation>
    <scope>NUCLEOTIDE SEQUENCE</scope>
    <source>
        <strain evidence="10">I8-5</strain>
    </source>
</reference>
<evidence type="ECO:0000313" key="11">
    <source>
        <dbReference type="Proteomes" id="UP000095141"/>
    </source>
</evidence>
<comment type="subcellular location">
    <subcellularLocation>
        <location evidence="1">Membrane</location>
        <topology evidence="1">Multi-pass membrane protein</topology>
    </subcellularLocation>
</comment>
<reference evidence="7 12" key="4">
    <citation type="submission" date="2019-11" db="EMBL/GenBank/DDBJ databases">
        <title>Draft genome sequence of 12 host-associated Lactobacillus reuteri rodent strains.</title>
        <authorList>
            <person name="Zhang S."/>
            <person name="Ozcam M."/>
            <person name="Van Pijkeren J.P."/>
        </authorList>
    </citation>
    <scope>NUCLEOTIDE SEQUENCE [LARGE SCALE GENOMIC DNA]</scope>
    <source>
        <strain evidence="7 12">Lr4020</strain>
    </source>
</reference>
<dbReference type="InterPro" id="IPR006480">
    <property type="entry name" value="Phage_holin_4_1"/>
</dbReference>
<dbReference type="Proteomes" id="UP000297521">
    <property type="component" value="Unassembled WGS sequence"/>
</dbReference>
<comment type="caution">
    <text evidence="9">The sequence shown here is derived from an EMBL/GenBank/DDBJ whole genome shotgun (WGS) entry which is preliminary data.</text>
</comment>
<feature type="transmembrane region" description="Helical" evidence="6">
    <location>
        <begin position="52"/>
        <end position="71"/>
    </location>
</feature>